<dbReference type="Pfam" id="PF07729">
    <property type="entry name" value="FCD"/>
    <property type="match status" value="1"/>
</dbReference>
<sequence>MDQETNKGFSVPKLSYSDILDIKQTRILIETAALELSLKNGDMEWEASLVAAHHKLERLSLSVKDLEAWSQAHENFHSILLSGNDSKYLIQFSTRLNLALDKYRCIAEPNPEIRQKLDEQHSELLQLALDRNISQAIETLTSHIDLSCQSAIELLKNRDKENIL</sequence>
<keyword evidence="6" id="KW-1185">Reference proteome</keyword>
<feature type="domain" description="GntR C-terminal" evidence="4">
    <location>
        <begin position="21"/>
        <end position="146"/>
    </location>
</feature>
<protein>
    <submittedName>
        <fullName evidence="5">FCD domain-containing protein</fullName>
    </submittedName>
</protein>
<dbReference type="EMBL" id="CP090616">
    <property type="protein sequence ID" value="UTT87166.1"/>
    <property type="molecule type" value="Genomic_DNA"/>
</dbReference>
<organism evidence="5 6">
    <name type="scientific">Vibrio pelagius</name>
    <dbReference type="NCBI Taxonomy" id="28169"/>
    <lineage>
        <taxon>Bacteria</taxon>
        <taxon>Pseudomonadati</taxon>
        <taxon>Pseudomonadota</taxon>
        <taxon>Gammaproteobacteria</taxon>
        <taxon>Vibrionales</taxon>
        <taxon>Vibrionaceae</taxon>
        <taxon>Vibrio</taxon>
    </lineage>
</organism>
<keyword evidence="2" id="KW-0238">DNA-binding</keyword>
<keyword evidence="1" id="KW-0805">Transcription regulation</keyword>
<dbReference type="InterPro" id="IPR011711">
    <property type="entry name" value="GntR_C"/>
</dbReference>
<keyword evidence="5" id="KW-0614">Plasmid</keyword>
<geneLocation type="plasmid" evidence="5 6">
    <name>p_1</name>
</geneLocation>
<evidence type="ECO:0000256" key="2">
    <source>
        <dbReference type="ARBA" id="ARBA00023125"/>
    </source>
</evidence>
<evidence type="ECO:0000256" key="3">
    <source>
        <dbReference type="ARBA" id="ARBA00023163"/>
    </source>
</evidence>
<dbReference type="SUPFAM" id="SSF48008">
    <property type="entry name" value="GntR ligand-binding domain-like"/>
    <property type="match status" value="1"/>
</dbReference>
<evidence type="ECO:0000259" key="4">
    <source>
        <dbReference type="SMART" id="SM00895"/>
    </source>
</evidence>
<evidence type="ECO:0000313" key="5">
    <source>
        <dbReference type="EMBL" id="UTT87166.1"/>
    </source>
</evidence>
<dbReference type="RefSeq" id="WP_255232878.1">
    <property type="nucleotide sequence ID" value="NZ_CP090616.1"/>
</dbReference>
<dbReference type="InterPro" id="IPR008920">
    <property type="entry name" value="TF_FadR/GntR_C"/>
</dbReference>
<dbReference type="SMART" id="SM00895">
    <property type="entry name" value="FCD"/>
    <property type="match status" value="1"/>
</dbReference>
<evidence type="ECO:0000256" key="1">
    <source>
        <dbReference type="ARBA" id="ARBA00023015"/>
    </source>
</evidence>
<keyword evidence="3" id="KW-0804">Transcription</keyword>
<proteinExistence type="predicted"/>
<dbReference type="Proteomes" id="UP001059120">
    <property type="component" value="Plasmid p_1"/>
</dbReference>
<gene>
    <name evidence="5" type="ORF">LZI70_20320</name>
</gene>
<evidence type="ECO:0000313" key="6">
    <source>
        <dbReference type="Proteomes" id="UP001059120"/>
    </source>
</evidence>
<dbReference type="Gene3D" id="1.20.120.530">
    <property type="entry name" value="GntR ligand-binding domain-like"/>
    <property type="match status" value="1"/>
</dbReference>
<accession>A0ABY5GAR6</accession>
<reference evidence="5" key="1">
    <citation type="submission" date="2022-01" db="EMBL/GenBank/DDBJ databases">
        <title>Alginate degradation mechanism of Vibrio pelagius WXL662.</title>
        <authorList>
            <person name="He X."/>
        </authorList>
    </citation>
    <scope>NUCLEOTIDE SEQUENCE</scope>
    <source>
        <strain evidence="5">WXL662</strain>
        <plasmid evidence="5">p_1</plasmid>
    </source>
</reference>
<name>A0ABY5GAR6_VIBPE</name>